<evidence type="ECO:0000256" key="9">
    <source>
        <dbReference type="ARBA" id="ARBA00034808"/>
    </source>
</evidence>
<keyword evidence="5 12" id="KW-0067">ATP-binding</keyword>
<dbReference type="Pfam" id="PF00580">
    <property type="entry name" value="UvrD-helicase"/>
    <property type="match status" value="1"/>
</dbReference>
<accession>A0ABY5ZNE8</accession>
<evidence type="ECO:0000256" key="12">
    <source>
        <dbReference type="PROSITE-ProRule" id="PRU00560"/>
    </source>
</evidence>
<comment type="catalytic activity">
    <reaction evidence="11">
        <text>ATP + H2O = ADP + phosphate + H(+)</text>
        <dbReference type="Rhea" id="RHEA:13065"/>
        <dbReference type="ChEBI" id="CHEBI:15377"/>
        <dbReference type="ChEBI" id="CHEBI:15378"/>
        <dbReference type="ChEBI" id="CHEBI:30616"/>
        <dbReference type="ChEBI" id="CHEBI:43474"/>
        <dbReference type="ChEBI" id="CHEBI:456216"/>
        <dbReference type="EC" id="5.6.2.4"/>
    </reaction>
</comment>
<evidence type="ECO:0000256" key="4">
    <source>
        <dbReference type="ARBA" id="ARBA00022806"/>
    </source>
</evidence>
<feature type="domain" description="UvrD-like helicase C-terminal" evidence="14">
    <location>
        <begin position="294"/>
        <end position="565"/>
    </location>
</feature>
<dbReference type="Gene3D" id="1.10.10.160">
    <property type="match status" value="1"/>
</dbReference>
<feature type="domain" description="UvrD-like helicase ATP-binding" evidence="13">
    <location>
        <begin position="17"/>
        <end position="293"/>
    </location>
</feature>
<keyword evidence="16" id="KW-1185">Reference proteome</keyword>
<gene>
    <name evidence="15" type="ORF">L9S41_01935</name>
</gene>
<reference evidence="15" key="1">
    <citation type="journal article" date="2022" name="Environ. Microbiol.">
        <title>Geoalkalibacter halelectricus SAP #1 sp. nov. possessing extracellular electron transfer and mineral#reducing capabilities from a haloalkaline environment.</title>
        <authorList>
            <person name="Yadav S."/>
            <person name="Singh R."/>
            <person name="Sundharam S.S."/>
            <person name="Chaudhary S."/>
            <person name="Krishnamurthi S."/>
            <person name="Patil S.A."/>
        </authorList>
    </citation>
    <scope>NUCLEOTIDE SEQUENCE</scope>
    <source>
        <strain evidence="15">SAP-1</strain>
    </source>
</reference>
<evidence type="ECO:0000256" key="3">
    <source>
        <dbReference type="ARBA" id="ARBA00022801"/>
    </source>
</evidence>
<dbReference type="Pfam" id="PF13361">
    <property type="entry name" value="UvrD_C"/>
    <property type="match status" value="1"/>
</dbReference>
<dbReference type="InterPro" id="IPR014016">
    <property type="entry name" value="UvrD-like_ATP-bd"/>
</dbReference>
<evidence type="ECO:0000256" key="10">
    <source>
        <dbReference type="ARBA" id="ARBA00034923"/>
    </source>
</evidence>
<dbReference type="SUPFAM" id="SSF52540">
    <property type="entry name" value="P-loop containing nucleoside triphosphate hydrolases"/>
    <property type="match status" value="1"/>
</dbReference>
<keyword evidence="6" id="KW-0238">DNA-binding</keyword>
<evidence type="ECO:0000256" key="8">
    <source>
        <dbReference type="ARBA" id="ARBA00034617"/>
    </source>
</evidence>
<feature type="binding site" evidence="12">
    <location>
        <begin position="38"/>
        <end position="45"/>
    </location>
    <ligand>
        <name>ATP</name>
        <dbReference type="ChEBI" id="CHEBI:30616"/>
    </ligand>
</feature>
<keyword evidence="3 12" id="KW-0378">Hydrolase</keyword>
<evidence type="ECO:0000256" key="6">
    <source>
        <dbReference type="ARBA" id="ARBA00023125"/>
    </source>
</evidence>
<dbReference type="PANTHER" id="PTHR11070:SF2">
    <property type="entry name" value="ATP-DEPENDENT DNA HELICASE SRS2"/>
    <property type="match status" value="1"/>
</dbReference>
<keyword evidence="2 12" id="KW-0547">Nucleotide-binding</keyword>
<dbReference type="InterPro" id="IPR027417">
    <property type="entry name" value="P-loop_NTPase"/>
</dbReference>
<dbReference type="Pfam" id="PF21196">
    <property type="entry name" value="PcrA_UvrD_tudor"/>
    <property type="match status" value="1"/>
</dbReference>
<evidence type="ECO:0000256" key="7">
    <source>
        <dbReference type="ARBA" id="ARBA00023235"/>
    </source>
</evidence>
<evidence type="ECO:0000313" key="16">
    <source>
        <dbReference type="Proteomes" id="UP001060414"/>
    </source>
</evidence>
<dbReference type="PROSITE" id="PS51198">
    <property type="entry name" value="UVRD_HELICASE_ATP_BIND"/>
    <property type="match status" value="1"/>
</dbReference>
<comment type="similarity">
    <text evidence="1">Belongs to the helicase family. UvrD subfamily.</text>
</comment>
<evidence type="ECO:0000256" key="11">
    <source>
        <dbReference type="ARBA" id="ARBA00048988"/>
    </source>
</evidence>
<dbReference type="CDD" id="cd17932">
    <property type="entry name" value="DEXQc_UvrD"/>
    <property type="match status" value="1"/>
</dbReference>
<dbReference type="PANTHER" id="PTHR11070">
    <property type="entry name" value="UVRD / RECB / PCRA DNA HELICASE FAMILY MEMBER"/>
    <property type="match status" value="1"/>
</dbReference>
<dbReference type="Gene3D" id="1.10.486.10">
    <property type="entry name" value="PCRA, domain 4"/>
    <property type="match status" value="1"/>
</dbReference>
<evidence type="ECO:0000259" key="13">
    <source>
        <dbReference type="PROSITE" id="PS51198"/>
    </source>
</evidence>
<comment type="catalytic activity">
    <reaction evidence="8">
        <text>Couples ATP hydrolysis with the unwinding of duplex DNA by translocating in the 3'-5' direction.</text>
        <dbReference type="EC" id="5.6.2.4"/>
    </reaction>
</comment>
<evidence type="ECO:0000313" key="15">
    <source>
        <dbReference type="EMBL" id="UWZ80168.1"/>
    </source>
</evidence>
<evidence type="ECO:0000256" key="2">
    <source>
        <dbReference type="ARBA" id="ARBA00022741"/>
    </source>
</evidence>
<dbReference type="Proteomes" id="UP001060414">
    <property type="component" value="Chromosome"/>
</dbReference>
<dbReference type="InterPro" id="IPR000212">
    <property type="entry name" value="DNA_helicase_UvrD/REP"/>
</dbReference>
<dbReference type="EMBL" id="CP092109">
    <property type="protein sequence ID" value="UWZ80168.1"/>
    <property type="molecule type" value="Genomic_DNA"/>
</dbReference>
<dbReference type="InterPro" id="IPR013986">
    <property type="entry name" value="DExx_box_DNA_helicase_dom_sf"/>
</dbReference>
<evidence type="ECO:0000256" key="1">
    <source>
        <dbReference type="ARBA" id="ARBA00009922"/>
    </source>
</evidence>
<keyword evidence="4 12" id="KW-0347">Helicase</keyword>
<proteinExistence type="inferred from homology"/>
<dbReference type="RefSeq" id="WP_260748525.1">
    <property type="nucleotide sequence ID" value="NZ_CP092109.1"/>
</dbReference>
<protein>
    <recommendedName>
        <fullName evidence="9">DNA 3'-5' helicase</fullName>
        <ecNumber evidence="9">5.6.2.4</ecNumber>
    </recommendedName>
    <alternativeName>
        <fullName evidence="10">DNA 3'-5' helicase II</fullName>
    </alternativeName>
</protein>
<sequence>MKKQLTQEKNISPDLLAGLNPMQRKAVQYGDGPLLILAGAGSGKTRTLTQRVAWLIRERGLEPWQILAVTFTNKAAGEMRGRIEKLLGGGELPWVSTFHSLCVRILRREIAALGYTGDFTIYDDQDQERLLRDVLRELNVSEKLFKPRAAAAAIDGCKNRGLLPQEVDRDDHWGEQLKRIYDLYQKRLRQANALDFGDLIMLCVHLLQQEDVVRRRWQGRFHHVLVDEFQDTNAVQYQLTRLLADGTRNLCVVGDDDQSIYRWRGAEVGNILGFERDYPEAAVIRLEQNYRSTRTILDAAGEVVAQNRGRKGKKLWTENPQGESISLETLPDDREEARFVADEIARLRKAGRHLRDVAVFYRTNAQSRPLEEALVEARLPYVMVGGIKFFSRMEIKDVLAYLRVLVNPADSISARRIINVPARGIGNTTVGRIAAFEEEAGGFLSACKLAVAQGALGAAAAKRVGEFTELLEGFRAKLEHLPYPELTNELIEASGYGPALREEGTEEARERLRNLEQLLAGMEEHRAKETGLQDFLEQVALVTDLDSYDGSLDRVTLMTLHAAKGLEFPVVFMTGMEEGLFPHSRAGSGGEELEEERRLCYVGMTRAMEKLYLSHARRRRVYGDYQFNPPSPFLAEIPAELLDRPEPSVAPALNKTSGHNLASVFAQMGQAPASSAAAADAPFEDEFVEEVRVVPDAEEGLRIGARVRHLKFGVGIVRRIEGSGDNQKVTVYFSTAGPKKLLLKFAGLEPA</sequence>
<organism evidence="15 16">
    <name type="scientific">Geoalkalibacter halelectricus</name>
    <dbReference type="NCBI Taxonomy" id="2847045"/>
    <lineage>
        <taxon>Bacteria</taxon>
        <taxon>Pseudomonadati</taxon>
        <taxon>Thermodesulfobacteriota</taxon>
        <taxon>Desulfuromonadia</taxon>
        <taxon>Desulfuromonadales</taxon>
        <taxon>Geoalkalibacteraceae</taxon>
        <taxon>Geoalkalibacter</taxon>
    </lineage>
</organism>
<keyword evidence="7" id="KW-0413">Isomerase</keyword>
<evidence type="ECO:0000259" key="14">
    <source>
        <dbReference type="PROSITE" id="PS51217"/>
    </source>
</evidence>
<dbReference type="InterPro" id="IPR014017">
    <property type="entry name" value="DNA_helicase_UvrD-like_C"/>
</dbReference>
<name>A0ABY5ZNE8_9BACT</name>
<dbReference type="Gene3D" id="3.40.50.300">
    <property type="entry name" value="P-loop containing nucleotide triphosphate hydrolases"/>
    <property type="match status" value="2"/>
</dbReference>
<dbReference type="EC" id="5.6.2.4" evidence="9"/>
<evidence type="ECO:0000256" key="5">
    <source>
        <dbReference type="ARBA" id="ARBA00022840"/>
    </source>
</evidence>
<dbReference type="PROSITE" id="PS51217">
    <property type="entry name" value="UVRD_HELICASE_CTER"/>
    <property type="match status" value="1"/>
</dbReference>